<dbReference type="GO" id="GO:0043409">
    <property type="term" value="P:negative regulation of MAPK cascade"/>
    <property type="evidence" value="ECO:0007669"/>
    <property type="project" value="TreeGrafter"/>
</dbReference>
<protein>
    <submittedName>
        <fullName evidence="2">Uncharacterized protein</fullName>
    </submittedName>
</protein>
<dbReference type="InterPro" id="IPR029021">
    <property type="entry name" value="Prot-tyrosine_phosphatase-like"/>
</dbReference>
<dbReference type="GO" id="GO:0005737">
    <property type="term" value="C:cytoplasm"/>
    <property type="evidence" value="ECO:0007669"/>
    <property type="project" value="TreeGrafter"/>
</dbReference>
<dbReference type="Proteomes" id="UP000253729">
    <property type="component" value="Unassembled WGS sequence"/>
</dbReference>
<evidence type="ECO:0000256" key="1">
    <source>
        <dbReference type="ARBA" id="ARBA00022912"/>
    </source>
</evidence>
<dbReference type="STRING" id="1341132.A0A3F3Q620"/>
<name>A0A3F3Q620_9EURO</name>
<organism evidence="2 3">
    <name type="scientific">Aspergillus welwitschiae</name>
    <dbReference type="NCBI Taxonomy" id="1341132"/>
    <lineage>
        <taxon>Eukaryota</taxon>
        <taxon>Fungi</taxon>
        <taxon>Dikarya</taxon>
        <taxon>Ascomycota</taxon>
        <taxon>Pezizomycotina</taxon>
        <taxon>Eurotiomycetes</taxon>
        <taxon>Eurotiomycetidae</taxon>
        <taxon>Eurotiales</taxon>
        <taxon>Aspergillaceae</taxon>
        <taxon>Aspergillus</taxon>
        <taxon>Aspergillus subgen. Circumdati</taxon>
    </lineage>
</organism>
<gene>
    <name evidence="2" type="ORF">BDQ94DRAFT_142202</name>
</gene>
<dbReference type="PANTHER" id="PTHR10159">
    <property type="entry name" value="DUAL SPECIFICITY PROTEIN PHOSPHATASE"/>
    <property type="match status" value="1"/>
</dbReference>
<keyword evidence="1" id="KW-0378">Hydrolase</keyword>
<accession>A0A3F3Q620</accession>
<dbReference type="GO" id="GO:0033550">
    <property type="term" value="F:MAP kinase tyrosine phosphatase activity"/>
    <property type="evidence" value="ECO:0007669"/>
    <property type="project" value="TreeGrafter"/>
</dbReference>
<keyword evidence="3" id="KW-1185">Reference proteome</keyword>
<dbReference type="EMBL" id="KZ852044">
    <property type="protein sequence ID" value="RDH34166.1"/>
    <property type="molecule type" value="Genomic_DNA"/>
</dbReference>
<dbReference type="PANTHER" id="PTHR10159:SF511">
    <property type="entry name" value="DUAL SPECIFICITY PROTEIN PHOSPHATASE 1"/>
    <property type="match status" value="1"/>
</dbReference>
<dbReference type="GO" id="GO:0017017">
    <property type="term" value="F:MAP kinase tyrosine/serine/threonine phosphatase activity"/>
    <property type="evidence" value="ECO:0007669"/>
    <property type="project" value="TreeGrafter"/>
</dbReference>
<proteinExistence type="predicted"/>
<reference evidence="2 3" key="1">
    <citation type="submission" date="2018-07" db="EMBL/GenBank/DDBJ databases">
        <title>The genomes of Aspergillus section Nigri reveals drivers in fungal speciation.</title>
        <authorList>
            <consortium name="DOE Joint Genome Institute"/>
            <person name="Vesth T.C."/>
            <person name="Nybo J."/>
            <person name="Theobald S."/>
            <person name="Brandl J."/>
            <person name="Frisvad J.C."/>
            <person name="Nielsen K.F."/>
            <person name="Lyhne E.K."/>
            <person name="Kogle M.E."/>
            <person name="Kuo A."/>
            <person name="Riley R."/>
            <person name="Clum A."/>
            <person name="Nolan M."/>
            <person name="Lipzen A."/>
            <person name="Salamov A."/>
            <person name="Henrissat B."/>
            <person name="Wiebenga A."/>
            <person name="De vries R.P."/>
            <person name="Grigoriev I.V."/>
            <person name="Mortensen U.H."/>
            <person name="Andersen M.R."/>
            <person name="Baker S.E."/>
        </authorList>
    </citation>
    <scope>NUCLEOTIDE SEQUENCE [LARGE SCALE GENOMIC DNA]</scope>
    <source>
        <strain evidence="2 3">CBS 139.54b</strain>
    </source>
</reference>
<dbReference type="RefSeq" id="XP_026627188.1">
    <property type="nucleotide sequence ID" value="XM_026765987.1"/>
</dbReference>
<evidence type="ECO:0000313" key="2">
    <source>
        <dbReference type="EMBL" id="RDH34166.1"/>
    </source>
</evidence>
<keyword evidence="1" id="KW-0904">Protein phosphatase</keyword>
<dbReference type="GeneID" id="38134343"/>
<sequence length="143" mass="15586">MAMNQIPGQNIYVGGILALKNKAALTRANITHVVSVLRLQPADDVFESFQHHCIEVDDVDDENLLEHFPAAVKFIQSGLDAGGGVLVHWLVCPRFICSFRTISYTVSPHVSLGCLLRALYLGSVLNLLSPILCLYNVAAEAVL</sequence>
<dbReference type="AlphaFoldDB" id="A0A3F3Q620"/>
<dbReference type="Gene3D" id="3.90.190.10">
    <property type="entry name" value="Protein tyrosine phosphatase superfamily"/>
    <property type="match status" value="1"/>
</dbReference>
<dbReference type="GO" id="GO:0008330">
    <property type="term" value="F:protein tyrosine/threonine phosphatase activity"/>
    <property type="evidence" value="ECO:0007669"/>
    <property type="project" value="TreeGrafter"/>
</dbReference>
<evidence type="ECO:0000313" key="3">
    <source>
        <dbReference type="Proteomes" id="UP000253729"/>
    </source>
</evidence>
<dbReference type="SUPFAM" id="SSF52799">
    <property type="entry name" value="(Phosphotyrosine protein) phosphatases II"/>
    <property type="match status" value="1"/>
</dbReference>